<comment type="subcellular location">
    <subcellularLocation>
        <location evidence="3">Synaptic cell membrane</location>
        <topology evidence="3">Multi-pass membrane protein</topology>
    </subcellularLocation>
</comment>
<proteinExistence type="predicted"/>
<keyword evidence="1" id="KW-0770">Synapse</keyword>
<dbReference type="InterPro" id="IPR018000">
    <property type="entry name" value="Neurotransmitter_ion_chnl_CS"/>
</dbReference>
<dbReference type="AlphaFoldDB" id="A0A8T1RWQ5"/>
<dbReference type="SUPFAM" id="SSF63712">
    <property type="entry name" value="Nicotinic receptor ligand binding domain-like"/>
    <property type="match status" value="1"/>
</dbReference>
<keyword evidence="2" id="KW-0472">Membrane</keyword>
<name>A0A8T1RWQ5_CHESE</name>
<keyword evidence="6" id="KW-1185">Reference proteome</keyword>
<protein>
    <submittedName>
        <fullName evidence="5">5-hydroxytryptamine receptor 3A</fullName>
    </submittedName>
</protein>
<evidence type="ECO:0000259" key="4">
    <source>
        <dbReference type="Pfam" id="PF02931"/>
    </source>
</evidence>
<dbReference type="InterPro" id="IPR006202">
    <property type="entry name" value="Neur_chan_lig-bd"/>
</dbReference>
<feature type="domain" description="Neurotransmitter-gated ion-channel ligand-binding" evidence="4">
    <location>
        <begin position="2"/>
        <end position="135"/>
    </location>
</feature>
<organism evidence="5 6">
    <name type="scientific">Chelydra serpentina</name>
    <name type="common">Snapping turtle</name>
    <name type="synonym">Testudo serpentina</name>
    <dbReference type="NCBI Taxonomy" id="8475"/>
    <lineage>
        <taxon>Eukaryota</taxon>
        <taxon>Metazoa</taxon>
        <taxon>Chordata</taxon>
        <taxon>Craniata</taxon>
        <taxon>Vertebrata</taxon>
        <taxon>Euteleostomi</taxon>
        <taxon>Archelosauria</taxon>
        <taxon>Testudinata</taxon>
        <taxon>Testudines</taxon>
        <taxon>Cryptodira</taxon>
        <taxon>Durocryptodira</taxon>
        <taxon>Americhelydia</taxon>
        <taxon>Chelydroidea</taxon>
        <taxon>Chelydridae</taxon>
        <taxon>Chelydra</taxon>
    </lineage>
</organism>
<evidence type="ECO:0000256" key="1">
    <source>
        <dbReference type="ARBA" id="ARBA00023018"/>
    </source>
</evidence>
<dbReference type="Pfam" id="PF02931">
    <property type="entry name" value="Neur_chan_LBD"/>
    <property type="match status" value="1"/>
</dbReference>
<evidence type="ECO:0000313" key="5">
    <source>
        <dbReference type="EMBL" id="KAG6921176.1"/>
    </source>
</evidence>
<dbReference type="GO" id="GO:0097060">
    <property type="term" value="C:synaptic membrane"/>
    <property type="evidence" value="ECO:0007669"/>
    <property type="project" value="UniProtKB-SubCell"/>
</dbReference>
<reference evidence="5 6" key="1">
    <citation type="journal article" date="2020" name="G3 (Bethesda)">
        <title>Draft Genome of the Common Snapping Turtle, Chelydra serpentina, a Model for Phenotypic Plasticity in Reptiles.</title>
        <authorList>
            <person name="Das D."/>
            <person name="Singh S.K."/>
            <person name="Bierstedt J."/>
            <person name="Erickson A."/>
            <person name="Galli G.L.J."/>
            <person name="Crossley D.A. 2nd"/>
            <person name="Rhen T."/>
        </authorList>
    </citation>
    <scope>NUCLEOTIDE SEQUENCE [LARGE SCALE GENOMIC DNA]</scope>
    <source>
        <strain evidence="5">KW</strain>
    </source>
</reference>
<dbReference type="EMBL" id="JAHGAV010002526">
    <property type="protein sequence ID" value="KAG6921176.1"/>
    <property type="molecule type" value="Genomic_DNA"/>
</dbReference>
<evidence type="ECO:0000256" key="3">
    <source>
        <dbReference type="ARBA" id="ARBA00034099"/>
    </source>
</evidence>
<accession>A0A8T1RWQ5</accession>
<gene>
    <name evidence="5" type="ORF">G0U57_009739</name>
</gene>
<feature type="non-terminal residue" evidence="5">
    <location>
        <position position="144"/>
    </location>
</feature>
<dbReference type="InterPro" id="IPR006201">
    <property type="entry name" value="Neur_channel"/>
</dbReference>
<keyword evidence="5" id="KW-0675">Receptor</keyword>
<feature type="non-terminal residue" evidence="5">
    <location>
        <position position="1"/>
    </location>
</feature>
<dbReference type="Gene3D" id="2.70.170.10">
    <property type="entry name" value="Neurotransmitter-gated ion-channel ligand-binding domain"/>
    <property type="match status" value="1"/>
</dbReference>
<dbReference type="GO" id="GO:0005230">
    <property type="term" value="F:extracellular ligand-gated monoatomic ion channel activity"/>
    <property type="evidence" value="ECO:0007669"/>
    <property type="project" value="InterPro"/>
</dbReference>
<evidence type="ECO:0000313" key="6">
    <source>
        <dbReference type="Proteomes" id="UP000765507"/>
    </source>
</evidence>
<dbReference type="Proteomes" id="UP000765507">
    <property type="component" value="Unassembled WGS sequence"/>
</dbReference>
<dbReference type="GO" id="GO:0004888">
    <property type="term" value="F:transmembrane signaling receptor activity"/>
    <property type="evidence" value="ECO:0007669"/>
    <property type="project" value="InterPro"/>
</dbReference>
<dbReference type="InterPro" id="IPR036734">
    <property type="entry name" value="Neur_chan_lig-bd_sf"/>
</dbReference>
<evidence type="ECO:0000256" key="2">
    <source>
        <dbReference type="ARBA" id="ARBA00023136"/>
    </source>
</evidence>
<comment type="caution">
    <text evidence="5">The sequence shown here is derived from an EMBL/GenBank/DDBJ whole genome shotgun (WGS) entry which is preliminary data.</text>
</comment>
<dbReference type="PANTHER" id="PTHR18945">
    <property type="entry name" value="NEUROTRANSMITTER GATED ION CHANNEL"/>
    <property type="match status" value="1"/>
</dbReference>
<dbReference type="OrthoDB" id="6097796at2759"/>
<sequence length="144" mass="17016">QDFCNISNLVLPVDTFWSPYIVISEQVDEEKSLSRPFLFITHNGIITTVRQHHVTIACNLEMHKFPFDTQTCNITLFSFMYSDIIFLSNQTTDEVTNQSQLYRLTNGEWKFTNINITKDEKFPVISYEISMKRRPILYVLYLIF</sequence>
<dbReference type="PROSITE" id="PS00236">
    <property type="entry name" value="NEUROTR_ION_CHANNEL"/>
    <property type="match status" value="1"/>
</dbReference>